<organism evidence="2 3">
    <name type="scientific">Reinekea forsetii</name>
    <dbReference type="NCBI Taxonomy" id="1336806"/>
    <lineage>
        <taxon>Bacteria</taxon>
        <taxon>Pseudomonadati</taxon>
        <taxon>Pseudomonadota</taxon>
        <taxon>Gammaproteobacteria</taxon>
        <taxon>Oceanospirillales</taxon>
        <taxon>Saccharospirillaceae</taxon>
        <taxon>Reinekea</taxon>
    </lineage>
</organism>
<sequence length="217" mass="23326">MAEQQYDLFFRGDLVDGFFRDFVQADLQVLLKANDAYMARLFSGQEQLIKQQVDKATAIKYQTAFKQAGAKLIVRPHQAANRTAPTTSVDDAKAEPPVANNTLGFTDSQSGENDPDLIEQHQPPLQAPVIVPTWDLAPPGVDLGVARGFTPTLVDTSALTVASLGADLLLPDRFESPIPSVNTDGLSLAPVGGLIETLTGQAPEVKVDIGHLRVEPL</sequence>
<dbReference type="EMBL" id="CP011797">
    <property type="protein sequence ID" value="ATX78024.1"/>
    <property type="molecule type" value="Genomic_DNA"/>
</dbReference>
<evidence type="ECO:0000313" key="3">
    <source>
        <dbReference type="Proteomes" id="UP000229757"/>
    </source>
</evidence>
<dbReference type="AlphaFoldDB" id="A0A2K8KYS0"/>
<dbReference type="RefSeq" id="WP_100258242.1">
    <property type="nucleotide sequence ID" value="NZ_CP011797.1"/>
</dbReference>
<keyword evidence="3" id="KW-1185">Reference proteome</keyword>
<dbReference type="OrthoDB" id="6402943at2"/>
<reference evidence="2 3" key="1">
    <citation type="journal article" date="2017" name="Environ. Microbiol.">
        <title>Genomic and physiological analyses of 'Reinekea forsetii' reveal a versatile opportunistic lifestyle during spring algae blooms.</title>
        <authorList>
            <person name="Avci B."/>
            <person name="Hahnke R.L."/>
            <person name="Chafee M."/>
            <person name="Fischer T."/>
            <person name="Gruber-Vodicka H."/>
            <person name="Tegetmeyer H.E."/>
            <person name="Harder J."/>
            <person name="Fuchs B.M."/>
            <person name="Amann R.I."/>
            <person name="Teeling H."/>
        </authorList>
    </citation>
    <scope>NUCLEOTIDE SEQUENCE [LARGE SCALE GENOMIC DNA]</scope>
    <source>
        <strain evidence="2 3">Hel1_31_D35</strain>
    </source>
</reference>
<feature type="region of interest" description="Disordered" evidence="1">
    <location>
        <begin position="77"/>
        <end position="113"/>
    </location>
</feature>
<dbReference type="KEGG" id="rfo:REIFOR_02903"/>
<protein>
    <submittedName>
        <fullName evidence="2">Uncharacterized protein</fullName>
    </submittedName>
</protein>
<evidence type="ECO:0000313" key="2">
    <source>
        <dbReference type="EMBL" id="ATX78024.1"/>
    </source>
</evidence>
<accession>A0A2K8KYS0</accession>
<dbReference type="Proteomes" id="UP000229757">
    <property type="component" value="Chromosome"/>
</dbReference>
<evidence type="ECO:0000256" key="1">
    <source>
        <dbReference type="SAM" id="MobiDB-lite"/>
    </source>
</evidence>
<name>A0A2K8KYS0_9GAMM</name>
<feature type="compositionally biased region" description="Polar residues" evidence="1">
    <location>
        <begin position="80"/>
        <end position="89"/>
    </location>
</feature>
<proteinExistence type="predicted"/>
<gene>
    <name evidence="2" type="ORF">REIFOR_02903</name>
</gene>
<feature type="compositionally biased region" description="Polar residues" evidence="1">
    <location>
        <begin position="99"/>
        <end position="112"/>
    </location>
</feature>